<proteinExistence type="predicted"/>
<protein>
    <recommendedName>
        <fullName evidence="8">Cytochrome c domain-containing protein</fullName>
    </recommendedName>
</protein>
<keyword evidence="5" id="KW-0732">Signal</keyword>
<dbReference type="GO" id="GO:0009055">
    <property type="term" value="F:electron transfer activity"/>
    <property type="evidence" value="ECO:0007669"/>
    <property type="project" value="InterPro"/>
</dbReference>
<evidence type="ECO:0000256" key="7">
    <source>
        <dbReference type="ARBA" id="ARBA00023004"/>
    </source>
</evidence>
<evidence type="ECO:0000313" key="9">
    <source>
        <dbReference type="EMBL" id="KKL27603.1"/>
    </source>
</evidence>
<evidence type="ECO:0000256" key="1">
    <source>
        <dbReference type="ARBA" id="ARBA00004196"/>
    </source>
</evidence>
<dbReference type="PROSITE" id="PS51007">
    <property type="entry name" value="CYTC"/>
    <property type="match status" value="1"/>
</dbReference>
<feature type="non-terminal residue" evidence="9">
    <location>
        <position position="541"/>
    </location>
</feature>
<accession>A0A0F9EUV6</accession>
<dbReference type="SUPFAM" id="SSF48695">
    <property type="entry name" value="Multiheme cytochromes"/>
    <property type="match status" value="1"/>
</dbReference>
<dbReference type="AlphaFoldDB" id="A0A0F9EUV6"/>
<dbReference type="InterPro" id="IPR051829">
    <property type="entry name" value="Multiheme_Cytochr_ET"/>
</dbReference>
<comment type="subcellular location">
    <subcellularLocation>
        <location evidence="1">Cell envelope</location>
    </subcellularLocation>
</comment>
<reference evidence="9" key="1">
    <citation type="journal article" date="2015" name="Nature">
        <title>Complex archaea that bridge the gap between prokaryotes and eukaryotes.</title>
        <authorList>
            <person name="Spang A."/>
            <person name="Saw J.H."/>
            <person name="Jorgensen S.L."/>
            <person name="Zaremba-Niedzwiedzka K."/>
            <person name="Martijn J."/>
            <person name="Lind A.E."/>
            <person name="van Eijk R."/>
            <person name="Schleper C."/>
            <person name="Guy L."/>
            <person name="Ettema T.J."/>
        </authorList>
    </citation>
    <scope>NUCLEOTIDE SEQUENCE</scope>
</reference>
<dbReference type="PANTHER" id="PTHR35038">
    <property type="entry name" value="DISSIMILATORY SULFITE REDUCTASE SIRA"/>
    <property type="match status" value="1"/>
</dbReference>
<dbReference type="EMBL" id="LAZR01035401">
    <property type="protein sequence ID" value="KKL27603.1"/>
    <property type="molecule type" value="Genomic_DNA"/>
</dbReference>
<keyword evidence="7" id="KW-0408">Iron</keyword>
<comment type="caution">
    <text evidence="9">The sequence shown here is derived from an EMBL/GenBank/DDBJ whole genome shotgun (WGS) entry which is preliminary data.</text>
</comment>
<dbReference type="Pfam" id="PF03264">
    <property type="entry name" value="Cytochrom_NNT"/>
    <property type="match status" value="1"/>
</dbReference>
<evidence type="ECO:0000256" key="6">
    <source>
        <dbReference type="ARBA" id="ARBA00022982"/>
    </source>
</evidence>
<dbReference type="Gene3D" id="3.90.10.10">
    <property type="entry name" value="Cytochrome C3"/>
    <property type="match status" value="1"/>
</dbReference>
<keyword evidence="4" id="KW-0479">Metal-binding</keyword>
<dbReference type="Gene3D" id="1.10.3820.10">
    <property type="entry name" value="Di-heme elbow motif domain"/>
    <property type="match status" value="1"/>
</dbReference>
<gene>
    <name evidence="9" type="ORF">LCGC14_2383500</name>
</gene>
<evidence type="ECO:0000259" key="8">
    <source>
        <dbReference type="PROSITE" id="PS51007"/>
    </source>
</evidence>
<dbReference type="InterPro" id="IPR036280">
    <property type="entry name" value="Multihaem_cyt_sf"/>
</dbReference>
<sequence length="541" mass="59451">LYKSSERGFLDEELIDEVGFSLLVLSAYTLKVTGHPKFCTSCHNMDDYYDSWQHSSHKDVACIGCHYEPGVTATMVGKIEGLVQVVKYVSHSYTNKPHAMISNESCTRDGCHADMDNSRETLIFRGKIRFRHDKHLAEHPRGQVLNCVSCHGHAVEGQHLSVTETTCVTCHFYGRGNGSVAAGKCLTCHQTPEKPVVFMGQRFEHRKFLKDKTGVRCAHCHSQVTQGDGAVSSTRCRSCHLGKTPKTDDPDKFHLIHVSKGHFECLQCHDEIKHGIRPMAQQLLAKGNCRTCHAGDRHSLQEKLYAGVALLKLKGEPDPMYKAGVACDGCHTDSRAAGAGVTSFTKKLSGTKQCADCHGNKRYGQMLTGWQNDTRERLESAKQEAIGKKSDAYALIGIADNGIERVLTITQGLAIISYVADIANRVDSIARATREAVTSLQIRLTRMEVSYTYDVPLDIPTVIISIPEPVPEPVLSVPTLIEAAAAKQREALGITLAEVKPLAELAQDVNIDLGGSYIGGMLKPPQYWTGSVTEWSKHVQA</sequence>
<dbReference type="GO" id="GO:0020037">
    <property type="term" value="F:heme binding"/>
    <property type="evidence" value="ECO:0007669"/>
    <property type="project" value="InterPro"/>
</dbReference>
<name>A0A0F9EUV6_9ZZZZ</name>
<evidence type="ECO:0000256" key="2">
    <source>
        <dbReference type="ARBA" id="ARBA00022448"/>
    </source>
</evidence>
<feature type="domain" description="Cytochrome c" evidence="8">
    <location>
        <begin position="335"/>
        <end position="423"/>
    </location>
</feature>
<dbReference type="InterPro" id="IPR038266">
    <property type="entry name" value="NapC/NirT_cytc_sf"/>
</dbReference>
<dbReference type="GO" id="GO:0030313">
    <property type="term" value="C:cell envelope"/>
    <property type="evidence" value="ECO:0007669"/>
    <property type="project" value="UniProtKB-SubCell"/>
</dbReference>
<evidence type="ECO:0000256" key="3">
    <source>
        <dbReference type="ARBA" id="ARBA00022617"/>
    </source>
</evidence>
<dbReference type="GO" id="GO:0046872">
    <property type="term" value="F:metal ion binding"/>
    <property type="evidence" value="ECO:0007669"/>
    <property type="project" value="UniProtKB-KW"/>
</dbReference>
<dbReference type="CDD" id="cd08168">
    <property type="entry name" value="Cytochrom_C3"/>
    <property type="match status" value="3"/>
</dbReference>
<keyword evidence="3" id="KW-0349">Heme</keyword>
<keyword evidence="6" id="KW-0249">Electron transport</keyword>
<dbReference type="InterPro" id="IPR005126">
    <property type="entry name" value="NapC/NirT_cyt_c_N"/>
</dbReference>
<organism evidence="9">
    <name type="scientific">marine sediment metagenome</name>
    <dbReference type="NCBI Taxonomy" id="412755"/>
    <lineage>
        <taxon>unclassified sequences</taxon>
        <taxon>metagenomes</taxon>
        <taxon>ecological metagenomes</taxon>
    </lineage>
</organism>
<evidence type="ECO:0000256" key="5">
    <source>
        <dbReference type="ARBA" id="ARBA00022729"/>
    </source>
</evidence>
<dbReference type="InterPro" id="IPR009056">
    <property type="entry name" value="Cyt_c-like_dom"/>
</dbReference>
<feature type="non-terminal residue" evidence="9">
    <location>
        <position position="1"/>
    </location>
</feature>
<keyword evidence="2" id="KW-0813">Transport</keyword>
<evidence type="ECO:0000256" key="4">
    <source>
        <dbReference type="ARBA" id="ARBA00022723"/>
    </source>
</evidence>